<feature type="compositionally biased region" description="Basic and acidic residues" evidence="1">
    <location>
        <begin position="167"/>
        <end position="177"/>
    </location>
</feature>
<protein>
    <submittedName>
        <fullName evidence="2">(raccoon dog) hypothetical protein</fullName>
    </submittedName>
</protein>
<feature type="compositionally biased region" description="Polar residues" evidence="1">
    <location>
        <begin position="1"/>
        <end position="16"/>
    </location>
</feature>
<feature type="compositionally biased region" description="Pro residues" evidence="1">
    <location>
        <begin position="225"/>
        <end position="245"/>
    </location>
</feature>
<name>A0A811Y3F8_NYCPR</name>
<dbReference type="AlphaFoldDB" id="A0A811Y3F8"/>
<evidence type="ECO:0000313" key="3">
    <source>
        <dbReference type="Proteomes" id="UP000645828"/>
    </source>
</evidence>
<sequence>MSAAVQTAAPTPSCLTSHYPGFTPRAAATQGKAPPPQNNGDGQVPRLYPYNLTTSFKINKLGAKDSQWGCFPHFLPKTHQMGLNAIPGPGVRGKMKNGSRTSNQVVEPSPFHQEEAETRIRANNPLLRKVEQNRAKYISGTKTHVKGKIWREESATGSAASPSAIRDPAKQYVRSESRAAQPGEGKSDGGDPAGEEAAPSPRKTWGPRATAETEKYPATSRRPGPGRPPAPERPPPLASASPSPPGLSLTLAALRAAREDACDMSGARSSPRGPDAAAATAAAPRGINPGSVGGSGGCPHPSPPPQPPPPPPPPPEAALLPATPTIGGPGLERQRG</sequence>
<reference evidence="2" key="1">
    <citation type="submission" date="2020-12" db="EMBL/GenBank/DDBJ databases">
        <authorList>
            <consortium name="Molecular Ecology Group"/>
        </authorList>
    </citation>
    <scope>NUCLEOTIDE SEQUENCE</scope>
    <source>
        <strain evidence="2">TBG_1078</strain>
    </source>
</reference>
<dbReference type="EMBL" id="CAJHUB010000662">
    <property type="protein sequence ID" value="CAD7671258.1"/>
    <property type="molecule type" value="Genomic_DNA"/>
</dbReference>
<evidence type="ECO:0000313" key="2">
    <source>
        <dbReference type="EMBL" id="CAD7671258.1"/>
    </source>
</evidence>
<feature type="compositionally biased region" description="Low complexity" evidence="1">
    <location>
        <begin position="246"/>
        <end position="255"/>
    </location>
</feature>
<dbReference type="Proteomes" id="UP000645828">
    <property type="component" value="Unassembled WGS sequence"/>
</dbReference>
<proteinExistence type="predicted"/>
<organism evidence="2 3">
    <name type="scientific">Nyctereutes procyonoides</name>
    <name type="common">Raccoon dog</name>
    <name type="synonym">Canis procyonoides</name>
    <dbReference type="NCBI Taxonomy" id="34880"/>
    <lineage>
        <taxon>Eukaryota</taxon>
        <taxon>Metazoa</taxon>
        <taxon>Chordata</taxon>
        <taxon>Craniata</taxon>
        <taxon>Vertebrata</taxon>
        <taxon>Euteleostomi</taxon>
        <taxon>Mammalia</taxon>
        <taxon>Eutheria</taxon>
        <taxon>Laurasiatheria</taxon>
        <taxon>Carnivora</taxon>
        <taxon>Caniformia</taxon>
        <taxon>Canidae</taxon>
        <taxon>Nyctereutes</taxon>
    </lineage>
</organism>
<accession>A0A811Y3F8</accession>
<feature type="region of interest" description="Disordered" evidence="1">
    <location>
        <begin position="94"/>
        <end position="115"/>
    </location>
</feature>
<feature type="region of interest" description="Disordered" evidence="1">
    <location>
        <begin position="1"/>
        <end position="46"/>
    </location>
</feature>
<feature type="region of interest" description="Disordered" evidence="1">
    <location>
        <begin position="153"/>
        <end position="336"/>
    </location>
</feature>
<gene>
    <name evidence="2" type="ORF">NYPRO_LOCUS4053</name>
</gene>
<feature type="compositionally biased region" description="Pro residues" evidence="1">
    <location>
        <begin position="300"/>
        <end position="316"/>
    </location>
</feature>
<evidence type="ECO:0000256" key="1">
    <source>
        <dbReference type="SAM" id="MobiDB-lite"/>
    </source>
</evidence>
<keyword evidence="3" id="KW-1185">Reference proteome</keyword>
<comment type="caution">
    <text evidence="2">The sequence shown here is derived from an EMBL/GenBank/DDBJ whole genome shotgun (WGS) entry which is preliminary data.</text>
</comment>